<sequence>MFLDSVTILIVCLYHLLFQIHPTASQAISQGVNLHCLKIVSSITLRCGRNELRFGINGFSWERLQCSNRTSPQPENFDDVSCTDSLNASCVCDKISPLECITVYRCQSNQPAHGSRVEFVLRNHASCNGSHPDDQFTRIGCGENTQSRYWTAVDGINHVTLKNTTDFESVNVTLKDTFTCFSLDTELYYSSGLCSVVVTKGTPNMIPTEEGQDADGRHWKIVAIVLIVFSFFSLLTNICLCCKRRLQTNVFVDKVVSPVAGKVQTGATNNAQTASDSQTNDELCDYTCLNNKKSEKAGGGYTALLKHNAFAVTRTMCEPSRRNFASTSADYQNQKPKATKIMQNVEPTTAKTTPNKGTEPQHRGNSRPSRPNRPARPARPGHRSVMESSGTYEDIKDDPSPGSRPATYLDIEESDDFTYDYTDDQTGNEGSLANLYDSTEYANDSICRKATICKVLSGTAWSLSRDPTCYRLCTEYSNTGVDLATYSNIPWTVRSEAPLAA</sequence>
<feature type="chain" id="PRO_5040291192" evidence="2">
    <location>
        <begin position="26"/>
        <end position="501"/>
    </location>
</feature>
<feature type="region of interest" description="Disordered" evidence="1">
    <location>
        <begin position="323"/>
        <end position="407"/>
    </location>
</feature>
<protein>
    <submittedName>
        <fullName evidence="3">Uncharacterized protein</fullName>
    </submittedName>
</protein>
<evidence type="ECO:0000313" key="4">
    <source>
        <dbReference type="Proteomes" id="UP001152320"/>
    </source>
</evidence>
<dbReference type="Proteomes" id="UP001152320">
    <property type="component" value="Chromosome 6"/>
</dbReference>
<keyword evidence="4" id="KW-1185">Reference proteome</keyword>
<reference evidence="3" key="1">
    <citation type="submission" date="2021-10" db="EMBL/GenBank/DDBJ databases">
        <title>Tropical sea cucumber genome reveals ecological adaptation and Cuvierian tubules defense mechanism.</title>
        <authorList>
            <person name="Chen T."/>
        </authorList>
    </citation>
    <scope>NUCLEOTIDE SEQUENCE</scope>
    <source>
        <strain evidence="3">Nanhai2018</strain>
        <tissue evidence="3">Muscle</tissue>
    </source>
</reference>
<evidence type="ECO:0000256" key="2">
    <source>
        <dbReference type="SAM" id="SignalP"/>
    </source>
</evidence>
<name>A0A9Q1HBV2_HOLLE</name>
<evidence type="ECO:0000256" key="1">
    <source>
        <dbReference type="SAM" id="MobiDB-lite"/>
    </source>
</evidence>
<evidence type="ECO:0000313" key="3">
    <source>
        <dbReference type="EMBL" id="KAJ8040320.1"/>
    </source>
</evidence>
<dbReference type="AlphaFoldDB" id="A0A9Q1HBV2"/>
<keyword evidence="2" id="KW-0732">Signal</keyword>
<dbReference type="EMBL" id="JAIZAY010000006">
    <property type="protein sequence ID" value="KAJ8040320.1"/>
    <property type="molecule type" value="Genomic_DNA"/>
</dbReference>
<feature type="signal peptide" evidence="2">
    <location>
        <begin position="1"/>
        <end position="25"/>
    </location>
</feature>
<organism evidence="3 4">
    <name type="scientific">Holothuria leucospilota</name>
    <name type="common">Black long sea cucumber</name>
    <name type="synonym">Mertensiothuria leucospilota</name>
    <dbReference type="NCBI Taxonomy" id="206669"/>
    <lineage>
        <taxon>Eukaryota</taxon>
        <taxon>Metazoa</taxon>
        <taxon>Echinodermata</taxon>
        <taxon>Eleutherozoa</taxon>
        <taxon>Echinozoa</taxon>
        <taxon>Holothuroidea</taxon>
        <taxon>Aspidochirotacea</taxon>
        <taxon>Aspidochirotida</taxon>
        <taxon>Holothuriidae</taxon>
        <taxon>Holothuria</taxon>
    </lineage>
</organism>
<comment type="caution">
    <text evidence="3">The sequence shown here is derived from an EMBL/GenBank/DDBJ whole genome shotgun (WGS) entry which is preliminary data.</text>
</comment>
<gene>
    <name evidence="3" type="ORF">HOLleu_14578</name>
</gene>
<accession>A0A9Q1HBV2</accession>
<proteinExistence type="predicted"/>
<feature type="compositionally biased region" description="Polar residues" evidence="1">
    <location>
        <begin position="323"/>
        <end position="358"/>
    </location>
</feature>